<reference evidence="5" key="1">
    <citation type="submission" date="2025-08" db="UniProtKB">
        <authorList>
            <consortium name="RefSeq"/>
        </authorList>
    </citation>
    <scope>IDENTIFICATION</scope>
</reference>
<dbReference type="SUPFAM" id="SSF49785">
    <property type="entry name" value="Galactose-binding domain-like"/>
    <property type="match status" value="1"/>
</dbReference>
<dbReference type="SMART" id="SM00181">
    <property type="entry name" value="EGF"/>
    <property type="match status" value="4"/>
</dbReference>
<feature type="domain" description="EGF-like" evidence="3">
    <location>
        <begin position="394"/>
        <end position="424"/>
    </location>
</feature>
<dbReference type="Proteomes" id="UP001165740">
    <property type="component" value="Chromosome 5"/>
</dbReference>
<organism evidence="4 5">
    <name type="scientific">Biomphalaria glabrata</name>
    <name type="common">Bloodfluke planorb</name>
    <name type="synonym">Freshwater snail</name>
    <dbReference type="NCBI Taxonomy" id="6526"/>
    <lineage>
        <taxon>Eukaryota</taxon>
        <taxon>Metazoa</taxon>
        <taxon>Spiralia</taxon>
        <taxon>Lophotrochozoa</taxon>
        <taxon>Mollusca</taxon>
        <taxon>Gastropoda</taxon>
        <taxon>Heterobranchia</taxon>
        <taxon>Euthyneura</taxon>
        <taxon>Panpulmonata</taxon>
        <taxon>Hygrophila</taxon>
        <taxon>Lymnaeoidea</taxon>
        <taxon>Planorbidae</taxon>
        <taxon>Biomphalaria</taxon>
    </lineage>
</organism>
<feature type="chain" id="PRO_5040945058" evidence="2">
    <location>
        <begin position="22"/>
        <end position="668"/>
    </location>
</feature>
<gene>
    <name evidence="5" type="primary">LOC106060504</name>
</gene>
<dbReference type="InterPro" id="IPR008979">
    <property type="entry name" value="Galactose-bd-like_sf"/>
</dbReference>
<dbReference type="InterPro" id="IPR000742">
    <property type="entry name" value="EGF"/>
</dbReference>
<keyword evidence="1" id="KW-1133">Transmembrane helix</keyword>
<sequence length="668" mass="74456">MKYLIILNICLFMLKIWISHGSDEQDSLCSGDQACIYQCRCEGKCLQDDGKCPDKARCDKGWFGPRCQYQDLANSLGATFITNPINADIGWLTDGNDCTCNTNNKLDSIEVKWRDTSSIPLTWTRIVVSDPESLSRINLQFIPENSKIMRSCLNETYSLQAKETMDVRCNDNVKITILNLVGNLTSLCSFYISGGRNIAYKQKAVQTSTYGSVYGRYHASQAVDGKRLSDGAMCARTNPERSPSLNISLQSVYVIQRFVVQANLDNRYLSNVRLVIRTFDIDKNVVGVSQAVTNPFGQVYNVTLNGSVSQPVALISLSLQGEESSLILCEVQSLGECPAGYWSLPCSKQCPPSCPDNCDRDTGVCNTVCIGYSNPPQCDTVCRNGTWGVNCSNPCSDRCEVTCNTQTGLCDQGCNGFSDRLYCETECSDDSWGINCSQKCSEKCHEIKCNSRTGECYNGCKPGYQLPACTKVCQSGQWGRNCTRSCNLNCYDSDCDSQRGSCLFGCVEGYRLPHCTETCVNGTYGRSCSARCSSSCENAECDPFKGSCYKCAVGYEGSNCELKTFSVEMNSFRIGYAVGTLVTFLIILALLLVKPYLVQWREKFEKPSIYDQADALYEARHNYNDTVEEDNYQDKEDIYQNCVVFQKEVDHGTEEYQNLSEYEFVKPK</sequence>
<evidence type="ECO:0000259" key="3">
    <source>
        <dbReference type="SMART" id="SM00181"/>
    </source>
</evidence>
<accession>A0A9W3AGD0</accession>
<keyword evidence="2" id="KW-0732">Signal</keyword>
<dbReference type="GeneID" id="106060504"/>
<feature type="transmembrane region" description="Helical" evidence="1">
    <location>
        <begin position="574"/>
        <end position="593"/>
    </location>
</feature>
<dbReference type="PANTHER" id="PTHR24035:SF109">
    <property type="entry name" value="PROTEIN DRAPER"/>
    <property type="match status" value="1"/>
</dbReference>
<keyword evidence="1" id="KW-0472">Membrane</keyword>
<evidence type="ECO:0000256" key="2">
    <source>
        <dbReference type="SAM" id="SignalP"/>
    </source>
</evidence>
<dbReference type="RefSeq" id="XP_055886253.1">
    <property type="nucleotide sequence ID" value="XM_056030278.1"/>
</dbReference>
<dbReference type="InterPro" id="IPR052108">
    <property type="entry name" value="MEGF/SIB"/>
</dbReference>
<feature type="signal peptide" evidence="2">
    <location>
        <begin position="1"/>
        <end position="21"/>
    </location>
</feature>
<dbReference type="OMA" id="NECDENC"/>
<dbReference type="PANTHER" id="PTHR24035">
    <property type="entry name" value="MULTIPLE EPIDERMAL GROWTH FACTOR-LIKE DOMAINS PROTEIN"/>
    <property type="match status" value="1"/>
</dbReference>
<feature type="domain" description="EGF-like" evidence="3">
    <location>
        <begin position="435"/>
        <end position="470"/>
    </location>
</feature>
<dbReference type="AlphaFoldDB" id="A0A9W3AGD0"/>
<keyword evidence="4" id="KW-1185">Reference proteome</keyword>
<keyword evidence="1" id="KW-0812">Transmembrane</keyword>
<evidence type="ECO:0000256" key="1">
    <source>
        <dbReference type="SAM" id="Phobius"/>
    </source>
</evidence>
<feature type="domain" description="EGF-like" evidence="3">
    <location>
        <begin position="531"/>
        <end position="561"/>
    </location>
</feature>
<evidence type="ECO:0000313" key="4">
    <source>
        <dbReference type="Proteomes" id="UP001165740"/>
    </source>
</evidence>
<protein>
    <submittedName>
        <fullName evidence="5">Uncharacterized protein LOC106060504</fullName>
    </submittedName>
</protein>
<dbReference type="Gene3D" id="2.170.300.10">
    <property type="entry name" value="Tie2 ligand-binding domain superfamily"/>
    <property type="match status" value="1"/>
</dbReference>
<dbReference type="Gene3D" id="2.60.120.260">
    <property type="entry name" value="Galactose-binding domain-like"/>
    <property type="match status" value="1"/>
</dbReference>
<dbReference type="OrthoDB" id="6043889at2759"/>
<proteinExistence type="predicted"/>
<evidence type="ECO:0000313" key="5">
    <source>
        <dbReference type="RefSeq" id="XP_055886253.1"/>
    </source>
</evidence>
<name>A0A9W3AGD0_BIOGL</name>
<feature type="domain" description="EGF-like" evidence="3">
    <location>
        <begin position="34"/>
        <end position="68"/>
    </location>
</feature>